<reference evidence="5 6" key="1">
    <citation type="submission" date="2019-08" db="EMBL/GenBank/DDBJ databases">
        <title>In-depth cultivation of the pig gut microbiome towards novel bacterial diversity and tailored functional studies.</title>
        <authorList>
            <person name="Wylensek D."/>
            <person name="Hitch T.C.A."/>
            <person name="Clavel T."/>
        </authorList>
    </citation>
    <scope>NUCLEOTIDE SEQUENCE [LARGE SCALE GENOMIC DNA]</scope>
    <source>
        <strain evidence="5 6">BBE-744-WT-12</strain>
    </source>
</reference>
<evidence type="ECO:0000256" key="1">
    <source>
        <dbReference type="ARBA" id="ARBA00005750"/>
    </source>
</evidence>
<sequence length="252" mass="28116">MVDIHCHILPGMDDGASDFKTAEQMLQTAAEDGIDTLICTPHYSPKAYRDCPRVLEKLAGSAKAAGIRLLPGMEYSFARLDAEIENLRPLGESSFVLIDLGVPNLPPSIEELFFLLGRNNMQIIIAHPERYLTEVESALELSRLGAFFQLNADSILGGNGPRCRRMAARLIRSGCCHYVASDAHGRHRTFRLSRCRAHLEQRCGKAYAGTIMDTNPERLLKNLPPVSLRPEENGNWLLRLLKGRRPQRKASV</sequence>
<dbReference type="InterPro" id="IPR016195">
    <property type="entry name" value="Pol/histidinol_Pase-like"/>
</dbReference>
<gene>
    <name evidence="5" type="ORF">FYJ85_05550</name>
</gene>
<evidence type="ECO:0000313" key="5">
    <source>
        <dbReference type="EMBL" id="MST96510.1"/>
    </source>
</evidence>
<dbReference type="Proteomes" id="UP000435649">
    <property type="component" value="Unassembled WGS sequence"/>
</dbReference>
<organism evidence="5 6">
    <name type="scientific">Victivallis lenta</name>
    <dbReference type="NCBI Taxonomy" id="2606640"/>
    <lineage>
        <taxon>Bacteria</taxon>
        <taxon>Pseudomonadati</taxon>
        <taxon>Lentisphaerota</taxon>
        <taxon>Lentisphaeria</taxon>
        <taxon>Victivallales</taxon>
        <taxon>Victivallaceae</taxon>
        <taxon>Victivallis</taxon>
    </lineage>
</organism>
<dbReference type="EMBL" id="VUNS01000004">
    <property type="protein sequence ID" value="MST96510.1"/>
    <property type="molecule type" value="Genomic_DNA"/>
</dbReference>
<comment type="caution">
    <text evidence="5">The sequence shown here is derived from an EMBL/GenBank/DDBJ whole genome shotgun (WGS) entry which is preliminary data.</text>
</comment>
<protein>
    <recommendedName>
        <fullName evidence="2">protein-tyrosine-phosphatase</fullName>
        <ecNumber evidence="2">3.1.3.48</ecNumber>
    </recommendedName>
</protein>
<keyword evidence="6" id="KW-1185">Reference proteome</keyword>
<dbReference type="PIRSF" id="PIRSF016557">
    <property type="entry name" value="Caps_synth_CpsB"/>
    <property type="match status" value="1"/>
</dbReference>
<comment type="similarity">
    <text evidence="1">Belongs to the metallo-dependent hydrolases superfamily. CpsB/CapC family.</text>
</comment>
<accession>A0A844FYU3</accession>
<evidence type="ECO:0000256" key="3">
    <source>
        <dbReference type="ARBA" id="ARBA00022801"/>
    </source>
</evidence>
<dbReference type="Gene3D" id="3.20.20.140">
    <property type="entry name" value="Metal-dependent hydrolases"/>
    <property type="match status" value="1"/>
</dbReference>
<dbReference type="PANTHER" id="PTHR39181">
    <property type="entry name" value="TYROSINE-PROTEIN PHOSPHATASE YWQE"/>
    <property type="match status" value="1"/>
</dbReference>
<dbReference type="InterPro" id="IPR016667">
    <property type="entry name" value="Caps_polysacc_synth_CpsB/CapC"/>
</dbReference>
<dbReference type="PANTHER" id="PTHR39181:SF1">
    <property type="entry name" value="TYROSINE-PROTEIN PHOSPHATASE YWQE"/>
    <property type="match status" value="1"/>
</dbReference>
<name>A0A844FYU3_9BACT</name>
<dbReference type="RefSeq" id="WP_154417237.1">
    <property type="nucleotide sequence ID" value="NZ_CALXOB010000047.1"/>
</dbReference>
<proteinExistence type="inferred from homology"/>
<comment type="catalytic activity">
    <reaction evidence="4">
        <text>O-phospho-L-tyrosyl-[protein] + H2O = L-tyrosyl-[protein] + phosphate</text>
        <dbReference type="Rhea" id="RHEA:10684"/>
        <dbReference type="Rhea" id="RHEA-COMP:10136"/>
        <dbReference type="Rhea" id="RHEA-COMP:20101"/>
        <dbReference type="ChEBI" id="CHEBI:15377"/>
        <dbReference type="ChEBI" id="CHEBI:43474"/>
        <dbReference type="ChEBI" id="CHEBI:46858"/>
        <dbReference type="ChEBI" id="CHEBI:61978"/>
        <dbReference type="EC" id="3.1.3.48"/>
    </reaction>
</comment>
<dbReference type="SUPFAM" id="SSF89550">
    <property type="entry name" value="PHP domain-like"/>
    <property type="match status" value="1"/>
</dbReference>
<dbReference type="AlphaFoldDB" id="A0A844FYU3"/>
<keyword evidence="3" id="KW-0378">Hydrolase</keyword>
<dbReference type="Pfam" id="PF19567">
    <property type="entry name" value="CpsB_CapC"/>
    <property type="match status" value="1"/>
</dbReference>
<evidence type="ECO:0000256" key="4">
    <source>
        <dbReference type="ARBA" id="ARBA00051722"/>
    </source>
</evidence>
<evidence type="ECO:0000313" key="6">
    <source>
        <dbReference type="Proteomes" id="UP000435649"/>
    </source>
</evidence>
<dbReference type="EC" id="3.1.3.48" evidence="2"/>
<dbReference type="GO" id="GO:0030145">
    <property type="term" value="F:manganese ion binding"/>
    <property type="evidence" value="ECO:0007669"/>
    <property type="project" value="InterPro"/>
</dbReference>
<dbReference type="GO" id="GO:0004725">
    <property type="term" value="F:protein tyrosine phosphatase activity"/>
    <property type="evidence" value="ECO:0007669"/>
    <property type="project" value="UniProtKB-EC"/>
</dbReference>
<evidence type="ECO:0000256" key="2">
    <source>
        <dbReference type="ARBA" id="ARBA00013064"/>
    </source>
</evidence>